<keyword evidence="2" id="KW-1185">Reference proteome</keyword>
<dbReference type="AlphaFoldDB" id="A0A0N4W4G3"/>
<accession>A0A0N4W4G3</accession>
<evidence type="ECO:0000313" key="1">
    <source>
        <dbReference type="EMBL" id="VDO23974.1"/>
    </source>
</evidence>
<organism evidence="3">
    <name type="scientific">Haemonchus placei</name>
    <name type="common">Barber's pole worm</name>
    <dbReference type="NCBI Taxonomy" id="6290"/>
    <lineage>
        <taxon>Eukaryota</taxon>
        <taxon>Metazoa</taxon>
        <taxon>Ecdysozoa</taxon>
        <taxon>Nematoda</taxon>
        <taxon>Chromadorea</taxon>
        <taxon>Rhabditida</taxon>
        <taxon>Rhabditina</taxon>
        <taxon>Rhabditomorpha</taxon>
        <taxon>Strongyloidea</taxon>
        <taxon>Trichostrongylidae</taxon>
        <taxon>Haemonchus</taxon>
    </lineage>
</organism>
<dbReference type="Proteomes" id="UP000268014">
    <property type="component" value="Unassembled WGS sequence"/>
</dbReference>
<dbReference type="WBParaSite" id="HPLM_0000477701-mRNA-1">
    <property type="protein sequence ID" value="HPLM_0000477701-mRNA-1"/>
    <property type="gene ID" value="HPLM_0000477701"/>
</dbReference>
<dbReference type="EMBL" id="UZAF01016248">
    <property type="protein sequence ID" value="VDO23974.1"/>
    <property type="molecule type" value="Genomic_DNA"/>
</dbReference>
<reference evidence="1 2" key="2">
    <citation type="submission" date="2018-11" db="EMBL/GenBank/DDBJ databases">
        <authorList>
            <consortium name="Pathogen Informatics"/>
        </authorList>
    </citation>
    <scope>NUCLEOTIDE SEQUENCE [LARGE SCALE GENOMIC DNA]</scope>
    <source>
        <strain evidence="1 2">MHpl1</strain>
    </source>
</reference>
<proteinExistence type="predicted"/>
<sequence length="81" mass="8895">MQVCVIAHRARHSPLRSLLWLLRLLPGNLPNVRHSTRTSLLAAAAVAAPYSVGFGAALRGEHRGDRCYAPGYECARFARRA</sequence>
<name>A0A0N4W4G3_HAEPC</name>
<reference evidence="3" key="1">
    <citation type="submission" date="2017-02" db="UniProtKB">
        <authorList>
            <consortium name="WormBaseParasite"/>
        </authorList>
    </citation>
    <scope>IDENTIFICATION</scope>
</reference>
<evidence type="ECO:0000313" key="2">
    <source>
        <dbReference type="Proteomes" id="UP000268014"/>
    </source>
</evidence>
<protein>
    <submittedName>
        <fullName evidence="3">Secreted protein</fullName>
    </submittedName>
</protein>
<evidence type="ECO:0000313" key="3">
    <source>
        <dbReference type="WBParaSite" id="HPLM_0000477701-mRNA-1"/>
    </source>
</evidence>
<gene>
    <name evidence="1" type="ORF">HPLM_LOCUS4769</name>
</gene>